<dbReference type="InterPro" id="IPR036396">
    <property type="entry name" value="Cyt_P450_sf"/>
</dbReference>
<dbReference type="GO" id="GO:0005506">
    <property type="term" value="F:iron ion binding"/>
    <property type="evidence" value="ECO:0007669"/>
    <property type="project" value="InterPro"/>
</dbReference>
<gene>
    <name evidence="1" type="ORF">FocTR4_00003631</name>
</gene>
<evidence type="ECO:0000313" key="1">
    <source>
        <dbReference type="EMBL" id="TXC08487.1"/>
    </source>
</evidence>
<dbReference type="Proteomes" id="UP000321331">
    <property type="component" value="Unassembled WGS sequence"/>
</dbReference>
<organism evidence="1 2">
    <name type="scientific">Fusarium oxysporum f. sp. cubense</name>
    <dbReference type="NCBI Taxonomy" id="61366"/>
    <lineage>
        <taxon>Eukaryota</taxon>
        <taxon>Fungi</taxon>
        <taxon>Dikarya</taxon>
        <taxon>Ascomycota</taxon>
        <taxon>Pezizomycotina</taxon>
        <taxon>Sordariomycetes</taxon>
        <taxon>Hypocreomycetidae</taxon>
        <taxon>Hypocreales</taxon>
        <taxon>Nectriaceae</taxon>
        <taxon>Fusarium</taxon>
        <taxon>Fusarium oxysporum species complex</taxon>
    </lineage>
</organism>
<dbReference type="SUPFAM" id="SSF48264">
    <property type="entry name" value="Cytochrome P450"/>
    <property type="match status" value="1"/>
</dbReference>
<comment type="caution">
    <text evidence="1">The sequence shown here is derived from an EMBL/GenBank/DDBJ whole genome shotgun (WGS) entry which is preliminary data.</text>
</comment>
<proteinExistence type="predicted"/>
<dbReference type="GO" id="GO:0016705">
    <property type="term" value="F:oxidoreductase activity, acting on paired donors, with incorporation or reduction of molecular oxygen"/>
    <property type="evidence" value="ECO:0007669"/>
    <property type="project" value="InterPro"/>
</dbReference>
<dbReference type="EMBL" id="VMNF01000005">
    <property type="protein sequence ID" value="TXC08487.1"/>
    <property type="molecule type" value="Genomic_DNA"/>
</dbReference>
<dbReference type="Gene3D" id="1.10.630.10">
    <property type="entry name" value="Cytochrome P450"/>
    <property type="match status" value="1"/>
</dbReference>
<dbReference type="AlphaFoldDB" id="A0A5C6TC98"/>
<reference evidence="1 2" key="1">
    <citation type="submission" date="2019-07" db="EMBL/GenBank/DDBJ databases">
        <title>The First High-Quality Draft Genome Sequence of the Causal Agent of the Current Panama Disease Epidemic.</title>
        <authorList>
            <person name="Warmington R.J."/>
            <person name="Kay W."/>
            <person name="Jeffries A."/>
            <person name="Bebber D."/>
            <person name="Moore K."/>
            <person name="Studholme D.J."/>
        </authorList>
    </citation>
    <scope>NUCLEOTIDE SEQUENCE [LARGE SCALE GENOMIC DNA]</scope>
    <source>
        <strain evidence="1 2">TR4</strain>
    </source>
</reference>
<sequence>MDLLIREHAEAMLEERKGGVYGRLELSSSEEEMIFSKRAQHIDEHSLQAVIKESPRLYPLGSDLKQAPPGTTITTHDGRRLPNANGLIMTASTHTIHYDANIYPDPHILSARTMARSREGTPGTRLL</sequence>
<evidence type="ECO:0000313" key="2">
    <source>
        <dbReference type="Proteomes" id="UP000321331"/>
    </source>
</evidence>
<dbReference type="GO" id="GO:0020037">
    <property type="term" value="F:heme binding"/>
    <property type="evidence" value="ECO:0007669"/>
    <property type="project" value="InterPro"/>
</dbReference>
<name>A0A5C6TC98_FUSOC</name>
<accession>A0A5C6TC98</accession>
<dbReference type="GO" id="GO:0004497">
    <property type="term" value="F:monooxygenase activity"/>
    <property type="evidence" value="ECO:0007669"/>
    <property type="project" value="InterPro"/>
</dbReference>
<protein>
    <submittedName>
        <fullName evidence="1">Uncharacterized protein</fullName>
    </submittedName>
</protein>